<protein>
    <recommendedName>
        <fullName evidence="2">cyclic-guanylate-specific phosphodiesterase</fullName>
        <ecNumber evidence="2">3.1.4.52</ecNumber>
    </recommendedName>
</protein>
<dbReference type="InterPro" id="IPR035919">
    <property type="entry name" value="EAL_sf"/>
</dbReference>
<dbReference type="Pfam" id="PF12792">
    <property type="entry name" value="CSS-motif"/>
    <property type="match status" value="1"/>
</dbReference>
<accession>A0ABY2SMK0</accession>
<comment type="catalytic activity">
    <reaction evidence="9">
        <text>3',3'-c-di-GMP + H2O = 5'-phosphoguanylyl(3'-&gt;5')guanosine + H(+)</text>
        <dbReference type="Rhea" id="RHEA:24902"/>
        <dbReference type="ChEBI" id="CHEBI:15377"/>
        <dbReference type="ChEBI" id="CHEBI:15378"/>
        <dbReference type="ChEBI" id="CHEBI:58754"/>
        <dbReference type="ChEBI" id="CHEBI:58805"/>
        <dbReference type="EC" id="3.1.4.52"/>
    </reaction>
</comment>
<sequence length="532" mass="60179">MRSPLDVPVLAKLSDKHLMLLWVILPLCFFIFSLCIVGYYAQLNLKKQADRDINSTIKFIDNVLNDAGETAELALPLIGKPCAAVVDQLRILSVKHSLVRAVTLFHNNQVYCGPVPLPLSWRALAPVSRDSDNSPIIALRRGTSLFPGVAVILFNKYRGDDGASAIVDTEYLHYMMNVAGSDNRIMMIIHDRYLTSQGTLVGTAHLTNDFITVSGTSRNYPYRLQINIDRGRFFDYILDTYGTIILFSVIVSLAISLLIRNWSKALTSIRSSMAQGLKRNEFEAFFQPVMDASENYCIGIEVLARWRHPTDGVVSPEIFIPLAEESGLVIPLTRHLMRQVATTIARSPIRWRAHLHIAVNISAIHLTNWQIVEDCREFLSSVKDKHIALLLELTERQFIDVTEDALLILSALQQMGVSIAIDDFGTGYSGLSYLSKMNIDYLKLDKSFVSMIEHESSTKIIVDVVIDLAKKLNMEIIAEGVENRVQRNYLLEKKVIYQQGFLYAKPLPIAQFQQYFSQYLDRAPPNYRKHKP</sequence>
<organism evidence="12 13">
    <name type="scientific">Martelella alba</name>
    <dbReference type="NCBI Taxonomy" id="2590451"/>
    <lineage>
        <taxon>Bacteria</taxon>
        <taxon>Pseudomonadati</taxon>
        <taxon>Pseudomonadota</taxon>
        <taxon>Alphaproteobacteria</taxon>
        <taxon>Hyphomicrobiales</taxon>
        <taxon>Aurantimonadaceae</taxon>
        <taxon>Martelella</taxon>
    </lineage>
</organism>
<evidence type="ECO:0000256" key="4">
    <source>
        <dbReference type="ARBA" id="ARBA00022636"/>
    </source>
</evidence>
<dbReference type="EMBL" id="SZPQ01000024">
    <property type="protein sequence ID" value="TKI04858.1"/>
    <property type="molecule type" value="Genomic_DNA"/>
</dbReference>
<keyword evidence="3" id="KW-1003">Cell membrane</keyword>
<dbReference type="EC" id="3.1.4.52" evidence="2"/>
<evidence type="ECO:0000256" key="10">
    <source>
        <dbReference type="SAM" id="Phobius"/>
    </source>
</evidence>
<dbReference type="RefSeq" id="WP_136991206.1">
    <property type="nucleotide sequence ID" value="NZ_SZPQ01000024.1"/>
</dbReference>
<dbReference type="PANTHER" id="PTHR33121:SF80">
    <property type="entry name" value="CYCLIC DI-GMP PHOSPHODIESTERASE PDEL"/>
    <property type="match status" value="1"/>
</dbReference>
<dbReference type="Pfam" id="PF00563">
    <property type="entry name" value="EAL"/>
    <property type="match status" value="1"/>
</dbReference>
<reference evidence="12 13" key="1">
    <citation type="submission" date="2019-04" db="EMBL/GenBank/DDBJ databases">
        <authorList>
            <person name="Li M."/>
            <person name="Gao C."/>
        </authorList>
    </citation>
    <scope>NUCLEOTIDE SEQUENCE [LARGE SCALE GENOMIC DNA]</scope>
    <source>
        <strain evidence="12 13">BGMRC 2031</strain>
    </source>
</reference>
<evidence type="ECO:0000256" key="6">
    <source>
        <dbReference type="ARBA" id="ARBA00022801"/>
    </source>
</evidence>
<keyword evidence="8 10" id="KW-0472">Membrane</keyword>
<evidence type="ECO:0000256" key="7">
    <source>
        <dbReference type="ARBA" id="ARBA00022989"/>
    </source>
</evidence>
<keyword evidence="13" id="KW-1185">Reference proteome</keyword>
<evidence type="ECO:0000256" key="8">
    <source>
        <dbReference type="ARBA" id="ARBA00023136"/>
    </source>
</evidence>
<proteinExistence type="predicted"/>
<dbReference type="CDD" id="cd01948">
    <property type="entry name" value="EAL"/>
    <property type="match status" value="1"/>
</dbReference>
<dbReference type="PROSITE" id="PS50883">
    <property type="entry name" value="EAL"/>
    <property type="match status" value="1"/>
</dbReference>
<evidence type="ECO:0000256" key="1">
    <source>
        <dbReference type="ARBA" id="ARBA00004651"/>
    </source>
</evidence>
<evidence type="ECO:0000256" key="3">
    <source>
        <dbReference type="ARBA" id="ARBA00022475"/>
    </source>
</evidence>
<evidence type="ECO:0000259" key="11">
    <source>
        <dbReference type="PROSITE" id="PS50883"/>
    </source>
</evidence>
<evidence type="ECO:0000313" key="12">
    <source>
        <dbReference type="EMBL" id="TKI04858.1"/>
    </source>
</evidence>
<dbReference type="PANTHER" id="PTHR33121">
    <property type="entry name" value="CYCLIC DI-GMP PHOSPHODIESTERASE PDEF"/>
    <property type="match status" value="1"/>
</dbReference>
<keyword evidence="6" id="KW-0378">Hydrolase</keyword>
<dbReference type="InterPro" id="IPR050706">
    <property type="entry name" value="Cyclic-di-GMP_PDE-like"/>
</dbReference>
<keyword evidence="4" id="KW-0973">c-di-GMP</keyword>
<evidence type="ECO:0000256" key="9">
    <source>
        <dbReference type="ARBA" id="ARBA00034290"/>
    </source>
</evidence>
<gene>
    <name evidence="12" type="ORF">FCN80_16180</name>
</gene>
<dbReference type="SUPFAM" id="SSF141868">
    <property type="entry name" value="EAL domain-like"/>
    <property type="match status" value="1"/>
</dbReference>
<evidence type="ECO:0000256" key="2">
    <source>
        <dbReference type="ARBA" id="ARBA00012282"/>
    </source>
</evidence>
<feature type="domain" description="EAL" evidence="11">
    <location>
        <begin position="266"/>
        <end position="520"/>
    </location>
</feature>
<dbReference type="SMART" id="SM00052">
    <property type="entry name" value="EAL"/>
    <property type="match status" value="1"/>
</dbReference>
<feature type="transmembrane region" description="Helical" evidence="10">
    <location>
        <begin position="20"/>
        <end position="41"/>
    </location>
</feature>
<feature type="transmembrane region" description="Helical" evidence="10">
    <location>
        <begin position="233"/>
        <end position="259"/>
    </location>
</feature>
<name>A0ABY2SMK0_9HYPH</name>
<evidence type="ECO:0000256" key="5">
    <source>
        <dbReference type="ARBA" id="ARBA00022692"/>
    </source>
</evidence>
<keyword evidence="7 10" id="KW-1133">Transmembrane helix</keyword>
<dbReference type="Gene3D" id="3.20.20.450">
    <property type="entry name" value="EAL domain"/>
    <property type="match status" value="1"/>
</dbReference>
<comment type="caution">
    <text evidence="12">The sequence shown here is derived from an EMBL/GenBank/DDBJ whole genome shotgun (WGS) entry which is preliminary data.</text>
</comment>
<comment type="subcellular location">
    <subcellularLocation>
        <location evidence="1">Cell membrane</location>
        <topology evidence="1">Multi-pass membrane protein</topology>
    </subcellularLocation>
</comment>
<dbReference type="InterPro" id="IPR001633">
    <property type="entry name" value="EAL_dom"/>
</dbReference>
<dbReference type="InterPro" id="IPR024744">
    <property type="entry name" value="CSS-motif_dom"/>
</dbReference>
<dbReference type="Proteomes" id="UP000305202">
    <property type="component" value="Unassembled WGS sequence"/>
</dbReference>
<evidence type="ECO:0000313" key="13">
    <source>
        <dbReference type="Proteomes" id="UP000305202"/>
    </source>
</evidence>
<keyword evidence="5 10" id="KW-0812">Transmembrane</keyword>